<organism evidence="3 4">
    <name type="scientific">Parambassis ranga</name>
    <name type="common">Indian glassy fish</name>
    <dbReference type="NCBI Taxonomy" id="210632"/>
    <lineage>
        <taxon>Eukaryota</taxon>
        <taxon>Metazoa</taxon>
        <taxon>Chordata</taxon>
        <taxon>Craniata</taxon>
        <taxon>Vertebrata</taxon>
        <taxon>Euteleostomi</taxon>
        <taxon>Actinopterygii</taxon>
        <taxon>Neopterygii</taxon>
        <taxon>Teleostei</taxon>
        <taxon>Neoteleostei</taxon>
        <taxon>Acanthomorphata</taxon>
        <taxon>Ovalentaria</taxon>
        <taxon>Ambassidae</taxon>
        <taxon>Parambassis</taxon>
    </lineage>
</organism>
<proteinExistence type="predicted"/>
<dbReference type="Proteomes" id="UP000515145">
    <property type="component" value="Chromosome 5"/>
</dbReference>
<name>A0A6P7IM50_9TELE</name>
<gene>
    <name evidence="4" type="primary">LOC114435709</name>
</gene>
<feature type="region of interest" description="Disordered" evidence="2">
    <location>
        <begin position="186"/>
        <end position="221"/>
    </location>
</feature>
<reference evidence="4" key="1">
    <citation type="submission" date="2025-08" db="UniProtKB">
        <authorList>
            <consortium name="RefSeq"/>
        </authorList>
    </citation>
    <scope>IDENTIFICATION</scope>
</reference>
<sequence>MHSVTLDSSGSPKKRTLSRGLSEDESLRSIIKETESSSRRLPRSESRAGTLKRRSDSQQSDQELFMGLPEMLELQASYDEVVQELRGMEVEREALLFQVDVLQDTLEGVEELLAEAQREAGQASVELEQERQAKRKLESLVGSLMEEVQRLKEEKNNKPTAPVNMVDEAIIQGRQIKNYAKELNEATHKEEKDTSQCETHSIKSNKVEPAATEEDGEREEDGVLMKLRRMVNKPLGHLPSLALDGLMVEDGVLQRPCENGQDLSSDKNDSDSISAYEDAFSGTPEEDRLFPGDGEASDLPLDSENKEEGPTNNGQANCSKMQDPKNPDGCTLS</sequence>
<feature type="compositionally biased region" description="Basic and acidic residues" evidence="2">
    <location>
        <begin position="21"/>
        <end position="46"/>
    </location>
</feature>
<feature type="compositionally biased region" description="Acidic residues" evidence="2">
    <location>
        <begin position="211"/>
        <end position="221"/>
    </location>
</feature>
<feature type="compositionally biased region" description="Polar residues" evidence="2">
    <location>
        <begin position="1"/>
        <end position="11"/>
    </location>
</feature>
<feature type="region of interest" description="Disordered" evidence="2">
    <location>
        <begin position="1"/>
        <end position="64"/>
    </location>
</feature>
<dbReference type="AlphaFoldDB" id="A0A6P7IM50"/>
<feature type="region of interest" description="Disordered" evidence="2">
    <location>
        <begin position="256"/>
        <end position="333"/>
    </location>
</feature>
<dbReference type="OrthoDB" id="8896680at2759"/>
<evidence type="ECO:0000313" key="4">
    <source>
        <dbReference type="RefSeq" id="XP_028261419.1"/>
    </source>
</evidence>
<dbReference type="RefSeq" id="XP_028261419.1">
    <property type="nucleotide sequence ID" value="XM_028405618.1"/>
</dbReference>
<dbReference type="Gene3D" id="1.20.5.4090">
    <property type="match status" value="1"/>
</dbReference>
<keyword evidence="3" id="KW-1185">Reference proteome</keyword>
<evidence type="ECO:0000256" key="2">
    <source>
        <dbReference type="SAM" id="MobiDB-lite"/>
    </source>
</evidence>
<feature type="coiled-coil region" evidence="1">
    <location>
        <begin position="71"/>
        <end position="154"/>
    </location>
</feature>
<evidence type="ECO:0000313" key="3">
    <source>
        <dbReference type="Proteomes" id="UP000515145"/>
    </source>
</evidence>
<feature type="compositionally biased region" description="Polar residues" evidence="2">
    <location>
        <begin position="310"/>
        <end position="320"/>
    </location>
</feature>
<keyword evidence="1" id="KW-0175">Coiled coil</keyword>
<accession>A0A6P7IM50</accession>
<evidence type="ECO:0000256" key="1">
    <source>
        <dbReference type="SAM" id="Coils"/>
    </source>
</evidence>
<protein>
    <submittedName>
        <fullName evidence="4">Leucine-rich repeat flightless-interacting protein 1 isoform X1</fullName>
    </submittedName>
</protein>
<dbReference type="GeneID" id="114435709"/>
<dbReference type="InParanoid" id="A0A6P7IM50"/>
<feature type="compositionally biased region" description="Basic and acidic residues" evidence="2">
    <location>
        <begin position="186"/>
        <end position="195"/>
    </location>
</feature>